<dbReference type="Proteomes" id="UP000240206">
    <property type="component" value="Unassembled WGS sequence"/>
</dbReference>
<dbReference type="InterPro" id="IPR002716">
    <property type="entry name" value="PIN_dom"/>
</dbReference>
<organism evidence="2 3">
    <name type="scientific">Synechococcus lacustris str. Tous</name>
    <dbReference type="NCBI Taxonomy" id="1910958"/>
    <lineage>
        <taxon>Bacteria</taxon>
        <taxon>Bacillati</taxon>
        <taxon>Cyanobacteriota</taxon>
        <taxon>Cyanophyceae</taxon>
        <taxon>Synechococcales</taxon>
        <taxon>Synechococcaceae</taxon>
        <taxon>Synechococcus</taxon>
    </lineage>
</organism>
<feature type="domain" description="PIN" evidence="1">
    <location>
        <begin position="7"/>
        <end position="123"/>
    </location>
</feature>
<accession>A0A2P7EDM0</accession>
<evidence type="ECO:0000313" key="3">
    <source>
        <dbReference type="Proteomes" id="UP000240206"/>
    </source>
</evidence>
<gene>
    <name evidence="2" type="ORF">C7K08_08760</name>
</gene>
<dbReference type="SUPFAM" id="SSF88723">
    <property type="entry name" value="PIN domain-like"/>
    <property type="match status" value="1"/>
</dbReference>
<dbReference type="InterPro" id="IPR041705">
    <property type="entry name" value="PIN_Sll0205"/>
</dbReference>
<dbReference type="InterPro" id="IPR029060">
    <property type="entry name" value="PIN-like_dom_sf"/>
</dbReference>
<dbReference type="CDD" id="cd09872">
    <property type="entry name" value="PIN_Sll0205-like"/>
    <property type="match status" value="1"/>
</dbReference>
<dbReference type="PANTHER" id="PTHR36173">
    <property type="entry name" value="RIBONUCLEASE VAPC16-RELATED"/>
    <property type="match status" value="1"/>
</dbReference>
<reference evidence="3" key="1">
    <citation type="submission" date="2018-03" db="EMBL/GenBank/DDBJ databases">
        <title>Ecological and genomic features of two cosmopolitan and abundant freshwater picocyanobacteria.</title>
        <authorList>
            <person name="Cabello-Yeves P.J."/>
            <person name="Picazo A."/>
            <person name="Camacho A."/>
            <person name="Callieri C."/>
            <person name="Rosselli R."/>
            <person name="Roda-Garcia J."/>
            <person name="Coutinho F.H."/>
            <person name="Rodriguez-Valera F."/>
        </authorList>
    </citation>
    <scope>NUCLEOTIDE SEQUENCE [LARGE SCALE GENOMIC DNA]</scope>
    <source>
        <strain evidence="3">Tous</strain>
    </source>
</reference>
<comment type="caution">
    <text evidence="2">The sequence shown here is derived from an EMBL/GenBank/DDBJ whole genome shotgun (WGS) entry which is preliminary data.</text>
</comment>
<evidence type="ECO:0000313" key="2">
    <source>
        <dbReference type="EMBL" id="PSI01284.1"/>
    </source>
</evidence>
<evidence type="ECO:0000259" key="1">
    <source>
        <dbReference type="Pfam" id="PF01850"/>
    </source>
</evidence>
<dbReference type="PANTHER" id="PTHR36173:SF1">
    <property type="entry name" value="RIBONUCLEASE VAPC22"/>
    <property type="match status" value="1"/>
</dbReference>
<dbReference type="InterPro" id="IPR052919">
    <property type="entry name" value="TA_system_RNase"/>
</dbReference>
<dbReference type="AlphaFoldDB" id="A0A2P7EDM0"/>
<name>A0A2P7EDM0_9SYNE</name>
<dbReference type="Pfam" id="PF01850">
    <property type="entry name" value="PIN"/>
    <property type="match status" value="1"/>
</dbReference>
<keyword evidence="3" id="KW-1185">Reference proteome</keyword>
<dbReference type="Gene3D" id="3.40.50.1010">
    <property type="entry name" value="5'-nuclease"/>
    <property type="match status" value="1"/>
</dbReference>
<protein>
    <submittedName>
        <fullName evidence="2">PIN domain nuclease</fullName>
    </submittedName>
</protein>
<dbReference type="EMBL" id="PXVC01000039">
    <property type="protein sequence ID" value="PSI01284.1"/>
    <property type="molecule type" value="Genomic_DNA"/>
</dbReference>
<proteinExistence type="predicted"/>
<sequence>MSKPSLLLDTHILLWLDCNDKKLGPESRNTISAAWREGCIAVSAISFWEAAMLQARKRIALPVSVSLWRSNWLAAGLQELPLNGDIALAAVELIEFHSDPADRFITATAQRNQAQLITADNAILNWPGLLPRLDARQ</sequence>
<feature type="unsure residue" description="I or L" evidence="2">
    <location>
        <position position="80"/>
    </location>
</feature>